<dbReference type="Pfam" id="PF00005">
    <property type="entry name" value="ABC_tran"/>
    <property type="match status" value="1"/>
</dbReference>
<reference evidence="5 6" key="1">
    <citation type="journal article" date="2009" name="Stand. Genomic Sci.">
        <title>Complete genome sequence of Desulfotomaculum acetoxidans type strain (5575).</title>
        <authorList>
            <person name="Spring S."/>
            <person name="Lapidus A."/>
            <person name="Schroder M."/>
            <person name="Gleim D."/>
            <person name="Sims D."/>
            <person name="Meincke L."/>
            <person name="Glavina Del Rio T."/>
            <person name="Tice H."/>
            <person name="Copeland A."/>
            <person name="Cheng J.F."/>
            <person name="Lucas S."/>
            <person name="Chen F."/>
            <person name="Nolan M."/>
            <person name="Bruce D."/>
            <person name="Goodwin L."/>
            <person name="Pitluck S."/>
            <person name="Ivanova N."/>
            <person name="Mavromatis K."/>
            <person name="Mikhailova N."/>
            <person name="Pati A."/>
            <person name="Chen A."/>
            <person name="Palaniappan K."/>
            <person name="Land M."/>
            <person name="Hauser L."/>
            <person name="Chang Y.J."/>
            <person name="Jeffries C.D."/>
            <person name="Chain P."/>
            <person name="Saunders E."/>
            <person name="Brettin T."/>
            <person name="Detter J.C."/>
            <person name="Goker M."/>
            <person name="Bristow J."/>
            <person name="Eisen J.A."/>
            <person name="Markowitz V."/>
            <person name="Hugenholtz P."/>
            <person name="Kyrpides N.C."/>
            <person name="Klenk H.P."/>
            <person name="Han C."/>
        </authorList>
    </citation>
    <scope>NUCLEOTIDE SEQUENCE [LARGE SCALE GENOMIC DNA]</scope>
    <source>
        <strain evidence="6">ATCC 49208 / DSM 771 / VKM B-1644</strain>
    </source>
</reference>
<dbReference type="EMBL" id="CP001720">
    <property type="protein sequence ID" value="ACV61088.1"/>
    <property type="molecule type" value="Genomic_DNA"/>
</dbReference>
<organism evidence="5 6">
    <name type="scientific">Desulfofarcimen acetoxidans (strain ATCC 49208 / DSM 771 / KCTC 5769 / VKM B-1644 / 5575)</name>
    <name type="common">Desulfotomaculum acetoxidans</name>
    <dbReference type="NCBI Taxonomy" id="485916"/>
    <lineage>
        <taxon>Bacteria</taxon>
        <taxon>Bacillati</taxon>
        <taxon>Bacillota</taxon>
        <taxon>Clostridia</taxon>
        <taxon>Eubacteriales</taxon>
        <taxon>Peptococcaceae</taxon>
        <taxon>Desulfofarcimen</taxon>
    </lineage>
</organism>
<evidence type="ECO:0000256" key="2">
    <source>
        <dbReference type="ARBA" id="ARBA00022741"/>
    </source>
</evidence>
<dbReference type="GO" id="GO:0005315">
    <property type="term" value="F:phosphate transmembrane transporter activity"/>
    <property type="evidence" value="ECO:0007669"/>
    <property type="project" value="InterPro"/>
</dbReference>
<dbReference type="Gene3D" id="3.40.50.300">
    <property type="entry name" value="P-loop containing nucleotide triphosphate hydrolases"/>
    <property type="match status" value="1"/>
</dbReference>
<dbReference type="STRING" id="485916.Dtox_0125"/>
<keyword evidence="6" id="KW-1185">Reference proteome</keyword>
<dbReference type="AlphaFoldDB" id="C8W2T2"/>
<evidence type="ECO:0000313" key="5">
    <source>
        <dbReference type="EMBL" id="ACV61088.1"/>
    </source>
</evidence>
<accession>C8W2T2</accession>
<dbReference type="InterPro" id="IPR003593">
    <property type="entry name" value="AAA+_ATPase"/>
</dbReference>
<dbReference type="InterPro" id="IPR027417">
    <property type="entry name" value="P-loop_NTPase"/>
</dbReference>
<protein>
    <submittedName>
        <fullName evidence="5">ABC transporter related</fullName>
    </submittedName>
</protein>
<dbReference type="GO" id="GO:0005524">
    <property type="term" value="F:ATP binding"/>
    <property type="evidence" value="ECO:0007669"/>
    <property type="project" value="UniProtKB-KW"/>
</dbReference>
<keyword evidence="2" id="KW-0547">Nucleotide-binding</keyword>
<dbReference type="HOGENOM" id="CLU_000604_1_22_9"/>
<dbReference type="SUPFAM" id="SSF52540">
    <property type="entry name" value="P-loop containing nucleoside triphosphate hydrolases"/>
    <property type="match status" value="1"/>
</dbReference>
<dbReference type="GO" id="GO:0035435">
    <property type="term" value="P:phosphate ion transmembrane transport"/>
    <property type="evidence" value="ECO:0007669"/>
    <property type="project" value="InterPro"/>
</dbReference>
<evidence type="ECO:0000259" key="4">
    <source>
        <dbReference type="PROSITE" id="PS50893"/>
    </source>
</evidence>
<dbReference type="SMART" id="SM00382">
    <property type="entry name" value="AAA"/>
    <property type="match status" value="1"/>
</dbReference>
<dbReference type="InterPro" id="IPR005670">
    <property type="entry name" value="PstB-like"/>
</dbReference>
<evidence type="ECO:0000256" key="3">
    <source>
        <dbReference type="ARBA" id="ARBA00022840"/>
    </source>
</evidence>
<keyword evidence="1" id="KW-0813">Transport</keyword>
<proteinExistence type="predicted"/>
<dbReference type="PANTHER" id="PTHR43423:SF1">
    <property type="entry name" value="ABC TRANSPORTER I FAMILY MEMBER 17"/>
    <property type="match status" value="1"/>
</dbReference>
<dbReference type="PANTHER" id="PTHR43423">
    <property type="entry name" value="ABC TRANSPORTER I FAMILY MEMBER 17"/>
    <property type="match status" value="1"/>
</dbReference>
<dbReference type="eggNOG" id="COG1117">
    <property type="taxonomic scope" value="Bacteria"/>
</dbReference>
<dbReference type="KEGG" id="dae:Dtox_0125"/>
<dbReference type="PROSITE" id="PS50893">
    <property type="entry name" value="ABC_TRANSPORTER_2"/>
    <property type="match status" value="1"/>
</dbReference>
<name>C8W2T2_DESAS</name>
<dbReference type="GO" id="GO:0016020">
    <property type="term" value="C:membrane"/>
    <property type="evidence" value="ECO:0007669"/>
    <property type="project" value="InterPro"/>
</dbReference>
<keyword evidence="3" id="KW-0067">ATP-binding</keyword>
<evidence type="ECO:0000256" key="1">
    <source>
        <dbReference type="ARBA" id="ARBA00022448"/>
    </source>
</evidence>
<feature type="domain" description="ABC transporter" evidence="4">
    <location>
        <begin position="3"/>
        <end position="243"/>
    </location>
</feature>
<sequence length="248" mass="27684">MSVHLKNLCVFFNGTPVLKKINLEFKEQVIYAIVGPSGCGKTTLLRSINRTAELDRGFSCSGEILLYGKNIYQERDAAEIRRKIGIVFQTPVALPLSIKENVIFGIRYLGGANNKQLNYTAEHCLKQAGLWQEVKDKLHKPARELSGGQIQRLSIARTLAVNPEVLLLDEPCSNLDPVSAKLIEELLLSLSNRLTVILVTHNLFQARRIAQNTILMSVGCVVESGPTEVMFSTPDRQETKDYFSGLIW</sequence>
<dbReference type="InterPro" id="IPR017871">
    <property type="entry name" value="ABC_transporter-like_CS"/>
</dbReference>
<dbReference type="OrthoDB" id="9802264at2"/>
<dbReference type="InterPro" id="IPR003439">
    <property type="entry name" value="ABC_transporter-like_ATP-bd"/>
</dbReference>
<dbReference type="GO" id="GO:0016887">
    <property type="term" value="F:ATP hydrolysis activity"/>
    <property type="evidence" value="ECO:0007669"/>
    <property type="project" value="InterPro"/>
</dbReference>
<dbReference type="RefSeq" id="WP_012813540.1">
    <property type="nucleotide sequence ID" value="NC_013216.1"/>
</dbReference>
<evidence type="ECO:0000313" key="6">
    <source>
        <dbReference type="Proteomes" id="UP000002217"/>
    </source>
</evidence>
<dbReference type="Proteomes" id="UP000002217">
    <property type="component" value="Chromosome"/>
</dbReference>
<dbReference type="PROSITE" id="PS00211">
    <property type="entry name" value="ABC_TRANSPORTER_1"/>
    <property type="match status" value="1"/>
</dbReference>
<dbReference type="CDD" id="cd03260">
    <property type="entry name" value="ABC_PstB_phosphate_transporter"/>
    <property type="match status" value="1"/>
</dbReference>
<gene>
    <name evidence="5" type="ordered locus">Dtox_0125</name>
</gene>